<dbReference type="RefSeq" id="WP_204708370.1">
    <property type="nucleotide sequence ID" value="NZ_JBHSZV010000062.1"/>
</dbReference>
<evidence type="ECO:0000313" key="2">
    <source>
        <dbReference type="Proteomes" id="UP001596410"/>
    </source>
</evidence>
<name>A0ABW2ERI2_9BACI</name>
<gene>
    <name evidence="1" type="ORF">ACFQIC_19635</name>
</gene>
<dbReference type="EMBL" id="JBHSZV010000062">
    <property type="protein sequence ID" value="MFC7064011.1"/>
    <property type="molecule type" value="Genomic_DNA"/>
</dbReference>
<evidence type="ECO:0000313" key="1">
    <source>
        <dbReference type="EMBL" id="MFC7064011.1"/>
    </source>
</evidence>
<keyword evidence="2" id="KW-1185">Reference proteome</keyword>
<evidence type="ECO:0008006" key="3">
    <source>
        <dbReference type="Google" id="ProtNLM"/>
    </source>
</evidence>
<sequence>MATFRKLKSGKWQARVSQDNREFSIGTFRTKKEAEIEAGKVERIYYGQTLNDKNKRFDEVVTEWIQEHKKNQLKDSTYV</sequence>
<comment type="caution">
    <text evidence="1">The sequence shown here is derived from an EMBL/GenBank/DDBJ whole genome shotgun (WGS) entry which is preliminary data.</text>
</comment>
<dbReference type="Proteomes" id="UP001596410">
    <property type="component" value="Unassembled WGS sequence"/>
</dbReference>
<proteinExistence type="predicted"/>
<accession>A0ABW2ERI2</accession>
<organism evidence="1 2">
    <name type="scientific">Halobacillus seohaensis</name>
    <dbReference type="NCBI Taxonomy" id="447421"/>
    <lineage>
        <taxon>Bacteria</taxon>
        <taxon>Bacillati</taxon>
        <taxon>Bacillota</taxon>
        <taxon>Bacilli</taxon>
        <taxon>Bacillales</taxon>
        <taxon>Bacillaceae</taxon>
        <taxon>Halobacillus</taxon>
    </lineage>
</organism>
<protein>
    <recommendedName>
        <fullName evidence="3">AP2-like integrase N-terminal domain-containing protein</fullName>
    </recommendedName>
</protein>
<reference evidence="2" key="1">
    <citation type="journal article" date="2019" name="Int. J. Syst. Evol. Microbiol.">
        <title>The Global Catalogue of Microorganisms (GCM) 10K type strain sequencing project: providing services to taxonomists for standard genome sequencing and annotation.</title>
        <authorList>
            <consortium name="The Broad Institute Genomics Platform"/>
            <consortium name="The Broad Institute Genome Sequencing Center for Infectious Disease"/>
            <person name="Wu L."/>
            <person name="Ma J."/>
        </authorList>
    </citation>
    <scope>NUCLEOTIDE SEQUENCE [LARGE SCALE GENOMIC DNA]</scope>
    <source>
        <strain evidence="2">CGMCC 4.1621</strain>
    </source>
</reference>